<dbReference type="PANTHER" id="PTHR10894">
    <property type="entry name" value="NUCLEOLAR PROTEIN 5 NUCLEOLAR PROTEIN NOP5 NOP58"/>
    <property type="match status" value="1"/>
</dbReference>
<dbReference type="Gene3D" id="3.30.2150.10">
    <property type="entry name" value="Fibrillarin homologue"/>
    <property type="match status" value="1"/>
</dbReference>
<dbReference type="PROSITE" id="PS51358">
    <property type="entry name" value="NOP"/>
    <property type="match status" value="1"/>
</dbReference>
<dbReference type="SUPFAM" id="SSF89124">
    <property type="entry name" value="Nop domain"/>
    <property type="match status" value="1"/>
</dbReference>
<proteinExistence type="predicted"/>
<accession>A0A7J2TLG0</accession>
<dbReference type="EMBL" id="DSLA01000127">
    <property type="protein sequence ID" value="HEH36046.1"/>
    <property type="molecule type" value="Genomic_DNA"/>
</dbReference>
<feature type="coiled-coil region" evidence="1">
    <location>
        <begin position="107"/>
        <end position="138"/>
    </location>
</feature>
<feature type="domain" description="Nop" evidence="2">
    <location>
        <begin position="139"/>
        <end position="258"/>
    </location>
</feature>
<gene>
    <name evidence="3" type="ORF">ENP88_07950</name>
</gene>
<dbReference type="Gene3D" id="1.10.246.90">
    <property type="entry name" value="Nop domain"/>
    <property type="match status" value="1"/>
</dbReference>
<organism evidence="3">
    <name type="scientific">Archaeoglobus fulgidus</name>
    <dbReference type="NCBI Taxonomy" id="2234"/>
    <lineage>
        <taxon>Archaea</taxon>
        <taxon>Methanobacteriati</taxon>
        <taxon>Methanobacteriota</taxon>
        <taxon>Archaeoglobi</taxon>
        <taxon>Archaeoglobales</taxon>
        <taxon>Archaeoglobaceae</taxon>
        <taxon>Archaeoglobus</taxon>
    </lineage>
</organism>
<keyword evidence="1" id="KW-0175">Coiled coil</keyword>
<dbReference type="InterPro" id="IPR042239">
    <property type="entry name" value="Nop_C"/>
</dbReference>
<dbReference type="InterPro" id="IPR036070">
    <property type="entry name" value="Nop_dom_sf"/>
</dbReference>
<evidence type="ECO:0000256" key="1">
    <source>
        <dbReference type="SAM" id="Coils"/>
    </source>
</evidence>
<evidence type="ECO:0000259" key="2">
    <source>
        <dbReference type="PROSITE" id="PS51358"/>
    </source>
</evidence>
<dbReference type="Pfam" id="PF01798">
    <property type="entry name" value="Nop"/>
    <property type="match status" value="1"/>
</dbReference>
<sequence length="258" mass="29488">MRKLKYNLWFGTLEGDLKLSENFSLSFQLASNDSPLPFNVSEIGLKALGKDYYRILRKVAIEVAEKRVNDELRSDEKYLIALVKALEGVEEAINIVKEKDEDLRIVKEDMAENFRKSIRELESLKSEIEREIEYTMRKIAPNLTEITGAKIGAKLIEKFGGLKKLAFASASKIQIAGAEKSLYKALARMKKGKDAKVPKHGIIFLHSFVRSLPKKKRGKMARFLATKISIASRIDYFRGELDESLLGSLRKRYEELKR</sequence>
<dbReference type="InterPro" id="IPR045056">
    <property type="entry name" value="Nop56/Nop58"/>
</dbReference>
<protein>
    <submittedName>
        <fullName evidence="3">RNA-processing protein</fullName>
    </submittedName>
</protein>
<dbReference type="GO" id="GO:0031428">
    <property type="term" value="C:box C/D methylation guide snoRNP complex"/>
    <property type="evidence" value="ECO:0007669"/>
    <property type="project" value="InterPro"/>
</dbReference>
<dbReference type="InterPro" id="IPR029012">
    <property type="entry name" value="Helix_hairpin_bin_sf"/>
</dbReference>
<name>A0A7J2TLG0_ARCFL</name>
<comment type="caution">
    <text evidence="3">The sequence shown here is derived from an EMBL/GenBank/DDBJ whole genome shotgun (WGS) entry which is preliminary data.</text>
</comment>
<dbReference type="InterPro" id="IPR002687">
    <property type="entry name" value="Nop_dom"/>
</dbReference>
<dbReference type="Gene3D" id="1.10.287.660">
    <property type="entry name" value="Helix hairpin bin"/>
    <property type="match status" value="1"/>
</dbReference>
<evidence type="ECO:0000313" key="3">
    <source>
        <dbReference type="EMBL" id="HEH36046.1"/>
    </source>
</evidence>
<dbReference type="PANTHER" id="PTHR10894:SF0">
    <property type="entry name" value="NUCLEOLAR PROTEIN 56"/>
    <property type="match status" value="1"/>
</dbReference>
<reference evidence="3" key="1">
    <citation type="journal article" date="2020" name="mSystems">
        <title>Genome- and Community-Level Interaction Insights into Carbon Utilization and Element Cycling Functions of Hydrothermarchaeota in Hydrothermal Sediment.</title>
        <authorList>
            <person name="Zhou Z."/>
            <person name="Liu Y."/>
            <person name="Xu W."/>
            <person name="Pan J."/>
            <person name="Luo Z.H."/>
            <person name="Li M."/>
        </authorList>
    </citation>
    <scope>NUCLEOTIDE SEQUENCE [LARGE SCALE GENOMIC DNA]</scope>
    <source>
        <strain evidence="3">SpSt-26</strain>
    </source>
</reference>
<dbReference type="AlphaFoldDB" id="A0A7J2TLG0"/>
<dbReference type="GO" id="GO:0030515">
    <property type="term" value="F:snoRNA binding"/>
    <property type="evidence" value="ECO:0007669"/>
    <property type="project" value="InterPro"/>
</dbReference>